<evidence type="ECO:0000313" key="3">
    <source>
        <dbReference type="EMBL" id="QIZ74325.1"/>
    </source>
</evidence>
<dbReference type="InterPro" id="IPR027417">
    <property type="entry name" value="P-loop_NTPase"/>
</dbReference>
<feature type="region of interest" description="Disordered" evidence="1">
    <location>
        <begin position="2024"/>
        <end position="2052"/>
    </location>
</feature>
<proteinExistence type="predicted"/>
<evidence type="ECO:0000259" key="2">
    <source>
        <dbReference type="Pfam" id="PF00004"/>
    </source>
</evidence>
<gene>
    <name evidence="3" type="primary">ftsH</name>
</gene>
<keyword evidence="3" id="KW-0934">Plastid</keyword>
<protein>
    <submittedName>
        <fullName evidence="3">Cell division protein</fullName>
    </submittedName>
</protein>
<dbReference type="GO" id="GO:0016887">
    <property type="term" value="F:ATP hydrolysis activity"/>
    <property type="evidence" value="ECO:0007669"/>
    <property type="project" value="InterPro"/>
</dbReference>
<geneLocation type="chloroplast" evidence="3"/>
<dbReference type="GO" id="GO:0005524">
    <property type="term" value="F:ATP binding"/>
    <property type="evidence" value="ECO:0007669"/>
    <property type="project" value="InterPro"/>
</dbReference>
<dbReference type="Pfam" id="PF00004">
    <property type="entry name" value="AAA"/>
    <property type="match status" value="1"/>
</dbReference>
<name>A0A6H1U6P4_9CHLO</name>
<accession>A0A6H1U6P4</accession>
<dbReference type="GO" id="GO:0051301">
    <property type="term" value="P:cell division"/>
    <property type="evidence" value="ECO:0007669"/>
    <property type="project" value="UniProtKB-KW"/>
</dbReference>
<keyword evidence="3" id="KW-0131">Cell cycle</keyword>
<dbReference type="Gene3D" id="3.40.50.300">
    <property type="entry name" value="P-loop containing nucleotide triphosphate hydrolases"/>
    <property type="match status" value="2"/>
</dbReference>
<reference evidence="3" key="1">
    <citation type="submission" date="2019-11" db="EMBL/GenBank/DDBJ databases">
        <title>The Chloroplast Genome of the Green Alga Uronema sp.</title>
        <authorList>
            <person name="Liu B."/>
        </authorList>
    </citation>
    <scope>NUCLEOTIDE SEQUENCE</scope>
</reference>
<sequence>MLLSLSLKKKFTIKKLNSQQFIGYSLKQNQLKLFFLQIRKNTFSSNAVQTSVIDWHFAQSVESNQLGLWSNSIVKPLSTRKHWWILLPSQNFLFRLRWENNHNVFSESNNLKFSQLNFFSEKPIYFYLIIPFVGCLGLISSSSYQNWQNQKTNIDFFNETKAFLPIENPLKSKKTNIETLNYLNYMKSCESSIFSKVVDTENYIGTYAQKNSSKNYFISSNFLENLNKAIFLSKENVNESFPNKDWGSYRLASSLKFETELSKTMSYKNFQFWWKKKSDSCFPNSSVSTLPLIHTKVENVKTSPNFTEFVSQNNFWENYLFQKASLEWVWHNMSSIDPCLRKEKNQFNIAKTFSKNIFFKIFTNNKEKNERSSAFYERQLLPKKLVKISSNQNGKFFSDEFSQKVFSNNISFPINYLVKNNLIRENISKNQFSNLKTNSILKLSSFSSKYQFTNINIKNFSFQKNAFVNPVFNKKAVDKNLFVLVNPNQVKLDLKKYNLETESSFKKEELNWYNLFGTYYFLDFSEMNLVKNYDHWLTSLKKTNSFQLFSDYLTGAFFMDTISYKFPEKFNMDLRSFEKFDIFKKQTKINIKKLNFPILMSGYKFSDKTKVKENFKQLFTIEGNLLGKSGDNNFYTTDKFLNTTVKNAFFSQFPVFSESVLSEIERKVKTNVKNLEMPKNLSNQTNLSFFQKERNSVFLNSSEKSDSQLNSYKWKYLGNWSFYWNYFSKFYGSSLVVKPWNDLNFSISKNKYSKSIVPFNFFKKLYNPLKGSFITRSKFPDQNILFQKWHSKNKTGFFYKRITKLELKQNNSLVSNNLALNSASNYSRIVSLLWGFRAKYKLDEVLQYQKSKYYQSKKAQQTAHQNIDQNSIDSNVSKQTLIKTLSKNRRYKRYISLDVLSLWLRDTLYFRKMSRKLVPLKKDSYFFNFGKTAVPFSEPKQKLSSYVSTMGQTIDPKNTRVKKLVGDLTTKEFSKVLFELKKSRKQNFFNAFRTQEDISLLIENLKGLNDYSSKKFLKLKFRSLNQTTKTSSTTKNIFLSFTKFKKLKNLSANLDYTKSFKQKKKESKIFWRTTLKTKGNLEKSSYFNLKNHLKDSENLFLVNSNFTDIPQLDKKKNIISYSQRLLNSSNQKQFFFNGNKFKTFDVNFCFAETLLKNFHTFFMNLVQNSLSYKKNLSYGDKIFLTQNNYRGSFSNNYSTKKTIKGSENLSGLKDFKEYSFSFRKEDLKAGQFSKKTILQKMIKLANKPGRSRLQKVSTGFFTKDKYLNEKNLFKNKKKEFFRIKKSFAFNYKKFLFNSSSTKTNFKFAFFKKISFFSARQYSHKLSEKLTNPQTSKLQNVKIELQDINTKFKNLSSSFVIWRNKFHRPRDYFLLSYMYIDYLGTLLNSLKSFSFGSINTLETFALEKKYSNSFLFEQNFNLIQKYSFLKNNLIQPQWSFSVLYHLKKNNFALYQQLQEFSSDQLNLLKQMYNLNKQSDITTNPQIKMSNSYATETRNYPSPKSENADYYDNLISSLLSYRSITDSSISDKFFIKNKNDVFLQNFDNSTKQNKNYLIAKNSIQTSFKKVLLLKNQQKYISFLKNIFNLELNSKVKYRRKTGIFNSRILSKQNKIYNGIFLSQYILGLPNTNTKLNNLTFKEVSFWVCTVLFHVCLVSSLVSHYKSSINFCLKTLYSSIFVLNKYFVYIKYRIKRLISYIYQSNFQNISENFKTNIIDPLYTNQTGTLDSKFGLKIFSEYLNNHKIRQTSNFFMTHIFFNSRFAGFSSPKLLQKNDYKNSFIENGEQFNNKFSFEYNILGLFQYLKYKYRQLFQIPLVNEKNVLNFEKNPSLDFKSALKFFGENQHFFSGLNLVQKVKYISFFSDFVLRSKNLSQNQATRSSFTSDAFMNKELQETTEETFFQASLEKNKIVKNLSVNVTNSTESKNKFLKQKNLKVYLKVLQWNMLVTLLIGESELLAELEPYREMHWYFLKKFPIFLRTPSGKDYLGMVDYQADEKIRVIKQKIRQTIMILYLRSKKYESKLQNRSNVISNSRNNNGEQSLSGKQKKDKDQIQKNLKKRILRQKIQKISPWKSILTFLGKYSFMIRYATLNKRFRESLMTFSQPLIAFGPPGIIFFPYILKNFVSNFDNMEYQKTLPKNTELLRLSNSEFQSFNPFLNFFSKQINNKKDLKLINEIVSNDVEVINDNFFTFFKRQNSRFDGDGMKLDKNSLLSYQNLNFQILEKIDSVKQTQNKNSLLSLQIKKQEKVFNKEERLFSSTFLKSFEKTDNSETDRVQFQFEFLINLQKLLKKYDTAYSALNNSKKLTLKTSTFNLGNLNPATLQNFLTAKEKSNNNLYDWSFNERSVISGKQSIYFDTFDPKLRYYRFSTNFSKVLSDVGGLNNNFSAHQDFGPLICKVYTGLFSKEFAKNYLLVSGNSNSENILFLVQALAGELGLKLFMEDAKRLQRIGNRGINKATKRLEKLFDIAQANVPALIFIEDIHVIGSKTKMIKVDEEQDDVEILARSLLSKLVYRKLHKNKSLRESYMDQHLVKGNSGSSPGRRSLKPINPIPKSLVLYQLTRRKSLSNFFKNQNNSYKRLPTKVFLRSKLAPAFTTNAVLIWKLFKSKIATPNKRIKETPWYHIPVDAMRSIHPLTYSIRVKVAKITLLAIFTMGTRLRLVKDLIKLFEKTNYNSHQNFIVFATTNQVSSLDPSLRRPGRLEETISLSSVTSFSSGSRSVTSMNTLNTFQILLKNVPGFSKTFNLIDNTFFSSNLQIKEWSLINYLAEDSYYSFLTRNVDQPGSEQFVKSLAKRYEMRDKKLFKNFPIIKSSALSFANNNNCTENKIFKRNQGIDVAMFKKFRSSGYNSKRNFNTFIKYQRMTSFETKNGDSLSGNGSNMQTFSASTTFNYWQILFSNIIFQRKKGFFDLTYNLTLKNSSFFFNFSSSVEKNKQKKEKTTSLNLFLSLAYSRAGQNLMIKMPEEYNDLLTLNNSSQKNQKSTIFDFDHINNLQLWAEEKNVKPSSNNIFYNHRKRGSSKSYFLRFFSSKIGELLLKNKIIWNSTTAMNSFMIDKNSSKAKTPLSSGKNSLPMSNFLQGALINNTYNVKADWTDAYSYIKNVVTISSLYSKSPVLLKLLHLEDVNKPRQKSFFESLNAGMLFEYYDFHHRAFFKKNNVSNEETLNLLVLQKYMLNNQGRPLRKYVKLENSNRSWLFRILFTELGSLDNISLRATSMNYYYRNKIVLKQIFKLSTYQWWNWHLRKPLEQLDDVQDIAYFPCGDKYYNPRHRRWVLTNGFWSYWFSFDKNFYFDLYEQYMFESFQNAYLSLDENREILDYLAKLFISLEKVSETELFLIFNRYKL</sequence>
<feature type="domain" description="ATPase AAA-type core" evidence="2">
    <location>
        <begin position="2426"/>
        <end position="2501"/>
    </location>
</feature>
<keyword evidence="3" id="KW-0132">Cell division</keyword>
<keyword evidence="3" id="KW-0150">Chloroplast</keyword>
<evidence type="ECO:0000256" key="1">
    <source>
        <dbReference type="SAM" id="MobiDB-lite"/>
    </source>
</evidence>
<dbReference type="InterPro" id="IPR003959">
    <property type="entry name" value="ATPase_AAA_core"/>
</dbReference>
<dbReference type="EMBL" id="MN659374">
    <property type="protein sequence ID" value="QIZ74325.1"/>
    <property type="molecule type" value="Genomic_DNA"/>
</dbReference>
<feature type="compositionally biased region" description="Low complexity" evidence="1">
    <location>
        <begin position="2024"/>
        <end position="2036"/>
    </location>
</feature>
<organism evidence="3">
    <name type="scientific">Uronema sp. FACHB-2429</name>
    <dbReference type="NCBI Taxonomy" id="2725787"/>
    <lineage>
        <taxon>Eukaryota</taxon>
        <taxon>Viridiplantae</taxon>
        <taxon>Chlorophyta</taxon>
        <taxon>core chlorophytes</taxon>
        <taxon>Chlorophyceae</taxon>
        <taxon>OCC clade</taxon>
        <taxon>Chaetophorales</taxon>
        <taxon>Uronemataceae</taxon>
        <taxon>Uronema</taxon>
    </lineage>
</organism>